<reference evidence="7" key="1">
    <citation type="submission" date="2025-08" db="UniProtKB">
        <authorList>
            <consortium name="RefSeq"/>
        </authorList>
    </citation>
    <scope>IDENTIFICATION</scope>
    <source>
        <tissue evidence="7">Testes</tissue>
    </source>
</reference>
<dbReference type="Pfam" id="PF02844">
    <property type="entry name" value="GARS_N"/>
    <property type="match status" value="1"/>
</dbReference>
<keyword evidence="3 4" id="KW-0067">ATP-binding</keyword>
<dbReference type="Gene3D" id="3.40.50.20">
    <property type="match status" value="1"/>
</dbReference>
<dbReference type="InterPro" id="IPR013815">
    <property type="entry name" value="ATP_grasp_subdomain_1"/>
</dbReference>
<dbReference type="SUPFAM" id="SSF52440">
    <property type="entry name" value="PreATP-grasp domain"/>
    <property type="match status" value="1"/>
</dbReference>
<feature type="domain" description="ATP-grasp" evidence="5">
    <location>
        <begin position="109"/>
        <end position="163"/>
    </location>
</feature>
<dbReference type="GeneID" id="102805996"/>
<dbReference type="InterPro" id="IPR020562">
    <property type="entry name" value="PRibGlycinamide_synth_N"/>
</dbReference>
<dbReference type="PROSITE" id="PS50975">
    <property type="entry name" value="ATP_GRASP"/>
    <property type="match status" value="1"/>
</dbReference>
<organism evidence="6 7">
    <name type="scientific">Saccoglossus kowalevskii</name>
    <name type="common">Acorn worm</name>
    <dbReference type="NCBI Taxonomy" id="10224"/>
    <lineage>
        <taxon>Eukaryota</taxon>
        <taxon>Metazoa</taxon>
        <taxon>Hemichordata</taxon>
        <taxon>Enteropneusta</taxon>
        <taxon>Harrimaniidae</taxon>
        <taxon>Saccoglossus</taxon>
    </lineage>
</organism>
<evidence type="ECO:0000256" key="3">
    <source>
        <dbReference type="ARBA" id="ARBA00022840"/>
    </source>
</evidence>
<sequence>MAKNVMIIGGGGREHALADSLSRSSSIDRIWCVPGNAGTAEMPRCRNIPLNHRSDITELARLKRVNLVIPGPEAPLAAGIVDDLNRAGIPAFGPTRFSARLEASKGFAKDFMTRNGVSTGSYKRFTNPHEAKAELGRFGFPVVVKADGLAAGKGVLICQDDQE</sequence>
<dbReference type="SMART" id="SM01209">
    <property type="entry name" value="GARS_A"/>
    <property type="match status" value="1"/>
</dbReference>
<dbReference type="SUPFAM" id="SSF56059">
    <property type="entry name" value="Glutathione synthetase ATP-binding domain-like"/>
    <property type="match status" value="1"/>
</dbReference>
<evidence type="ECO:0000313" key="6">
    <source>
        <dbReference type="Proteomes" id="UP000694865"/>
    </source>
</evidence>
<dbReference type="Pfam" id="PF01071">
    <property type="entry name" value="GARS_A"/>
    <property type="match status" value="1"/>
</dbReference>
<dbReference type="PANTHER" id="PTHR43472">
    <property type="entry name" value="PHOSPHORIBOSYLAMINE--GLYCINE LIGASE"/>
    <property type="match status" value="1"/>
</dbReference>
<dbReference type="Proteomes" id="UP000694865">
    <property type="component" value="Unplaced"/>
</dbReference>
<accession>A0ABM0MX53</accession>
<dbReference type="PANTHER" id="PTHR43472:SF1">
    <property type="entry name" value="PHOSPHORIBOSYLAMINE--GLYCINE LIGASE, CHLOROPLASTIC"/>
    <property type="match status" value="1"/>
</dbReference>
<dbReference type="InterPro" id="IPR016185">
    <property type="entry name" value="PreATP-grasp_dom_sf"/>
</dbReference>
<name>A0ABM0MX53_SACKO</name>
<dbReference type="InterPro" id="IPR020561">
    <property type="entry name" value="PRibGlycinamid_synth_ATP-grasp"/>
</dbReference>
<keyword evidence="1" id="KW-0436">Ligase</keyword>
<dbReference type="InterPro" id="IPR000115">
    <property type="entry name" value="PRibGlycinamide_synth"/>
</dbReference>
<evidence type="ECO:0000259" key="5">
    <source>
        <dbReference type="PROSITE" id="PS50975"/>
    </source>
</evidence>
<evidence type="ECO:0000256" key="2">
    <source>
        <dbReference type="ARBA" id="ARBA00022741"/>
    </source>
</evidence>
<dbReference type="Gene3D" id="3.30.1490.20">
    <property type="entry name" value="ATP-grasp fold, A domain"/>
    <property type="match status" value="1"/>
</dbReference>
<feature type="non-terminal residue" evidence="7">
    <location>
        <position position="163"/>
    </location>
</feature>
<keyword evidence="2 4" id="KW-0547">Nucleotide-binding</keyword>
<evidence type="ECO:0000313" key="7">
    <source>
        <dbReference type="RefSeq" id="XP_006824594.1"/>
    </source>
</evidence>
<keyword evidence="6" id="KW-1185">Reference proteome</keyword>
<proteinExistence type="predicted"/>
<evidence type="ECO:0000256" key="1">
    <source>
        <dbReference type="ARBA" id="ARBA00022598"/>
    </source>
</evidence>
<dbReference type="InterPro" id="IPR011761">
    <property type="entry name" value="ATP-grasp"/>
</dbReference>
<gene>
    <name evidence="7" type="primary">LOC102805996</name>
</gene>
<evidence type="ECO:0000256" key="4">
    <source>
        <dbReference type="PROSITE-ProRule" id="PRU00409"/>
    </source>
</evidence>
<protein>
    <submittedName>
        <fullName evidence="7">Trifunctional purine biosynthetic protein adenosine-3-like</fullName>
    </submittedName>
</protein>
<dbReference type="RefSeq" id="XP_006824594.1">
    <property type="nucleotide sequence ID" value="XM_006824531.1"/>
</dbReference>